<dbReference type="Proteomes" id="UP001211065">
    <property type="component" value="Unassembled WGS sequence"/>
</dbReference>
<dbReference type="EMBL" id="JADGJW010000497">
    <property type="protein sequence ID" value="KAJ3216126.1"/>
    <property type="molecule type" value="Genomic_DNA"/>
</dbReference>
<evidence type="ECO:0000313" key="1">
    <source>
        <dbReference type="EMBL" id="KAJ3216126.1"/>
    </source>
</evidence>
<feature type="non-terminal residue" evidence="1">
    <location>
        <position position="1"/>
    </location>
</feature>
<protein>
    <submittedName>
        <fullName evidence="1">Uncharacterized protein</fullName>
    </submittedName>
</protein>
<sequence length="175" mass="20093">NMAEIITHRGSSLNAEATQQMYHPLGMAITKLVTGELERWDEFLQQALFTLRRTTSRASFSSLSEKEFEEQRLQRNAQTFEELGHQRQRSKAQAVKMKDVHDNKHDSCNTNFAEGDWVKLIITVKVSWSKNRSFGTIPVPAPKNTFQIKVPGRELSVSKSFEDKTQSRELLLKVL</sequence>
<comment type="caution">
    <text evidence="1">The sequence shown here is derived from an EMBL/GenBank/DDBJ whole genome shotgun (WGS) entry which is preliminary data.</text>
</comment>
<dbReference type="AlphaFoldDB" id="A0AAD5XX76"/>
<accession>A0AAD5XX76</accession>
<keyword evidence="2" id="KW-1185">Reference proteome</keyword>
<organism evidence="1 2">
    <name type="scientific">Clydaea vesicula</name>
    <dbReference type="NCBI Taxonomy" id="447962"/>
    <lineage>
        <taxon>Eukaryota</taxon>
        <taxon>Fungi</taxon>
        <taxon>Fungi incertae sedis</taxon>
        <taxon>Chytridiomycota</taxon>
        <taxon>Chytridiomycota incertae sedis</taxon>
        <taxon>Chytridiomycetes</taxon>
        <taxon>Lobulomycetales</taxon>
        <taxon>Lobulomycetaceae</taxon>
        <taxon>Clydaea</taxon>
    </lineage>
</organism>
<reference evidence="1" key="1">
    <citation type="submission" date="2020-05" db="EMBL/GenBank/DDBJ databases">
        <title>Phylogenomic resolution of chytrid fungi.</title>
        <authorList>
            <person name="Stajich J.E."/>
            <person name="Amses K."/>
            <person name="Simmons R."/>
            <person name="Seto K."/>
            <person name="Myers J."/>
            <person name="Bonds A."/>
            <person name="Quandt C.A."/>
            <person name="Barry K."/>
            <person name="Liu P."/>
            <person name="Grigoriev I."/>
            <person name="Longcore J.E."/>
            <person name="James T.Y."/>
        </authorList>
    </citation>
    <scope>NUCLEOTIDE SEQUENCE</scope>
    <source>
        <strain evidence="1">JEL0476</strain>
    </source>
</reference>
<name>A0AAD5XX76_9FUNG</name>
<evidence type="ECO:0000313" key="2">
    <source>
        <dbReference type="Proteomes" id="UP001211065"/>
    </source>
</evidence>
<proteinExistence type="predicted"/>
<gene>
    <name evidence="1" type="ORF">HK099_006006</name>
</gene>